<dbReference type="Proteomes" id="UP001151760">
    <property type="component" value="Unassembled WGS sequence"/>
</dbReference>
<evidence type="ECO:0000313" key="1">
    <source>
        <dbReference type="EMBL" id="GJT79530.1"/>
    </source>
</evidence>
<keyword evidence="2" id="KW-1185">Reference proteome</keyword>
<name>A0ABQ5GWR2_9ASTR</name>
<organism evidence="1 2">
    <name type="scientific">Tanacetum coccineum</name>
    <dbReference type="NCBI Taxonomy" id="301880"/>
    <lineage>
        <taxon>Eukaryota</taxon>
        <taxon>Viridiplantae</taxon>
        <taxon>Streptophyta</taxon>
        <taxon>Embryophyta</taxon>
        <taxon>Tracheophyta</taxon>
        <taxon>Spermatophyta</taxon>
        <taxon>Magnoliopsida</taxon>
        <taxon>eudicotyledons</taxon>
        <taxon>Gunneridae</taxon>
        <taxon>Pentapetalae</taxon>
        <taxon>asterids</taxon>
        <taxon>campanulids</taxon>
        <taxon>Asterales</taxon>
        <taxon>Asteraceae</taxon>
        <taxon>Asteroideae</taxon>
        <taxon>Anthemideae</taxon>
        <taxon>Anthemidinae</taxon>
        <taxon>Tanacetum</taxon>
    </lineage>
</organism>
<dbReference type="EMBL" id="BQNB010018906">
    <property type="protein sequence ID" value="GJT79530.1"/>
    <property type="molecule type" value="Genomic_DNA"/>
</dbReference>
<accession>A0ABQ5GWR2</accession>
<proteinExistence type="predicted"/>
<evidence type="ECO:0000313" key="2">
    <source>
        <dbReference type="Proteomes" id="UP001151760"/>
    </source>
</evidence>
<reference evidence="1" key="1">
    <citation type="journal article" date="2022" name="Int. J. Mol. Sci.">
        <title>Draft Genome of Tanacetum Coccineum: Genomic Comparison of Closely Related Tanacetum-Family Plants.</title>
        <authorList>
            <person name="Yamashiro T."/>
            <person name="Shiraishi A."/>
            <person name="Nakayama K."/>
            <person name="Satake H."/>
        </authorList>
    </citation>
    <scope>NUCLEOTIDE SEQUENCE</scope>
</reference>
<gene>
    <name evidence="1" type="ORF">Tco_1053872</name>
</gene>
<sequence>MLMAVTVGDEGDGDEDGVACHRLCMCEWELAVGWSLVAGKLGRKNEAVVRRWKGDGVDVMMAAGWGEAGDAAVYDDGGRHRWPEFGRIPVTAPELYQRECVCEIMI</sequence>
<reference evidence="1" key="2">
    <citation type="submission" date="2022-01" db="EMBL/GenBank/DDBJ databases">
        <authorList>
            <person name="Yamashiro T."/>
            <person name="Shiraishi A."/>
            <person name="Satake H."/>
            <person name="Nakayama K."/>
        </authorList>
    </citation>
    <scope>NUCLEOTIDE SEQUENCE</scope>
</reference>
<protein>
    <submittedName>
        <fullName evidence="1">Uncharacterized protein</fullName>
    </submittedName>
</protein>
<comment type="caution">
    <text evidence="1">The sequence shown here is derived from an EMBL/GenBank/DDBJ whole genome shotgun (WGS) entry which is preliminary data.</text>
</comment>